<dbReference type="InterPro" id="IPR016130">
    <property type="entry name" value="Tyr_Pase_AS"/>
</dbReference>
<feature type="region of interest" description="Disordered" evidence="1">
    <location>
        <begin position="412"/>
        <end position="446"/>
    </location>
</feature>
<organism evidence="4 5">
    <name type="scientific">Cichlidogyrus casuarinus</name>
    <dbReference type="NCBI Taxonomy" id="1844966"/>
    <lineage>
        <taxon>Eukaryota</taxon>
        <taxon>Metazoa</taxon>
        <taxon>Spiralia</taxon>
        <taxon>Lophotrochozoa</taxon>
        <taxon>Platyhelminthes</taxon>
        <taxon>Monogenea</taxon>
        <taxon>Monopisthocotylea</taxon>
        <taxon>Dactylogyridea</taxon>
        <taxon>Ancyrocephalidae</taxon>
        <taxon>Cichlidogyrus</taxon>
    </lineage>
</organism>
<dbReference type="InterPro" id="IPR029021">
    <property type="entry name" value="Prot-tyrosine_phosphatase-like"/>
</dbReference>
<proteinExistence type="predicted"/>
<dbReference type="InterPro" id="IPR000387">
    <property type="entry name" value="Tyr_Pase_dom"/>
</dbReference>
<dbReference type="PANTHER" id="PTHR19134:SF540">
    <property type="entry name" value="TYROSINE-PROTEIN PHOSPHATASE 99A"/>
    <property type="match status" value="1"/>
</dbReference>
<feature type="domain" description="Tyrosine-protein phosphatase" evidence="2">
    <location>
        <begin position="209"/>
        <end position="445"/>
    </location>
</feature>
<dbReference type="PROSITE" id="PS50056">
    <property type="entry name" value="TYR_PHOSPHATASE_2"/>
    <property type="match status" value="1"/>
</dbReference>
<evidence type="ECO:0000256" key="1">
    <source>
        <dbReference type="SAM" id="MobiDB-lite"/>
    </source>
</evidence>
<comment type="caution">
    <text evidence="4">The sequence shown here is derived from an EMBL/GenBank/DDBJ whole genome shotgun (WGS) entry which is preliminary data.</text>
</comment>
<evidence type="ECO:0000313" key="5">
    <source>
        <dbReference type="Proteomes" id="UP001626550"/>
    </source>
</evidence>
<dbReference type="PRINTS" id="PR00700">
    <property type="entry name" value="PRTYPHPHTASE"/>
</dbReference>
<sequence>MIWEQNSNIIVMTSQFVERARRKCDQYWPDEGSHLYGNVLVRITSQHQLAYYTVRTFCIRMLRRKKPISCKERVIFHYQYTDWADFDVPRTPLPVLAFVRASVIHWRDSDGPIVVHCSAGVGRTGTYICIESLIRQMNQEHVVNVRGFLEHIRQQRMKLVQTDAQYAFIHDALSEHLMYPLHTIAYFQFPFYVSALRNSKSPSTGQTYLECQFRTITCGFSGRRWDPEFDYSSARDPDNMAKNRSQLHIPLDLNRVNLSYDMSQGRTSNYINASLMPGYRRLDEFIVTQHPLESTVRDFWRMVWEKNSPLIICFPSPDQAELDDFWPVDNSSVREIGWLRIGFIRKGQLCDSVINYEFLLSSTREDYALPCHLWQVTKWPELDADYSEETAPRSALDLLLICSHLVQPKDSSIPSQSNVAPPAPVNTSPNSPSNCVDQNGSVPTGLEQSSLTAAAQFVSGNANSHGPTILVDESV</sequence>
<reference evidence="4 5" key="1">
    <citation type="submission" date="2024-11" db="EMBL/GenBank/DDBJ databases">
        <title>Adaptive evolution of stress response genes in parasites aligns with host niche diversity.</title>
        <authorList>
            <person name="Hahn C."/>
            <person name="Resl P."/>
        </authorList>
    </citation>
    <scope>NUCLEOTIDE SEQUENCE [LARGE SCALE GENOMIC DNA]</scope>
    <source>
        <strain evidence="4">EGGRZ-B1_66</strain>
        <tissue evidence="4">Body</tissue>
    </source>
</reference>
<evidence type="ECO:0000259" key="2">
    <source>
        <dbReference type="PROSITE" id="PS50055"/>
    </source>
</evidence>
<dbReference type="SMART" id="SM00404">
    <property type="entry name" value="PTPc_motif"/>
    <property type="match status" value="1"/>
</dbReference>
<dbReference type="PROSITE" id="PS50055">
    <property type="entry name" value="TYR_PHOSPHATASE_PTP"/>
    <property type="match status" value="2"/>
</dbReference>
<dbReference type="SUPFAM" id="SSF52799">
    <property type="entry name" value="(Phosphotyrosine protein) phosphatases II"/>
    <property type="match status" value="2"/>
</dbReference>
<name>A0ABD2QNW9_9PLAT</name>
<gene>
    <name evidence="4" type="primary">PTPRZ1</name>
    <name evidence="4" type="ORF">Ciccas_000091</name>
</gene>
<dbReference type="PANTHER" id="PTHR19134">
    <property type="entry name" value="RECEPTOR-TYPE TYROSINE-PROTEIN PHOSPHATASE"/>
    <property type="match status" value="1"/>
</dbReference>
<dbReference type="Pfam" id="PF00102">
    <property type="entry name" value="Y_phosphatase"/>
    <property type="match status" value="2"/>
</dbReference>
<dbReference type="PROSITE" id="PS00383">
    <property type="entry name" value="TYR_PHOSPHATASE_1"/>
    <property type="match status" value="1"/>
</dbReference>
<dbReference type="Proteomes" id="UP001626550">
    <property type="component" value="Unassembled WGS sequence"/>
</dbReference>
<evidence type="ECO:0000313" key="4">
    <source>
        <dbReference type="EMBL" id="KAL3321213.1"/>
    </source>
</evidence>
<dbReference type="InterPro" id="IPR000242">
    <property type="entry name" value="PTP_cat"/>
</dbReference>
<dbReference type="AlphaFoldDB" id="A0ABD2QNW9"/>
<dbReference type="SMART" id="SM00194">
    <property type="entry name" value="PTPc"/>
    <property type="match status" value="2"/>
</dbReference>
<evidence type="ECO:0000259" key="3">
    <source>
        <dbReference type="PROSITE" id="PS50056"/>
    </source>
</evidence>
<keyword evidence="5" id="KW-1185">Reference proteome</keyword>
<feature type="domain" description="Tyrosine specific protein phosphatases" evidence="3">
    <location>
        <begin position="93"/>
        <end position="167"/>
    </location>
</feature>
<dbReference type="InterPro" id="IPR003595">
    <property type="entry name" value="Tyr_Pase_cat"/>
</dbReference>
<dbReference type="Gene3D" id="3.90.190.10">
    <property type="entry name" value="Protein tyrosine phosphatase superfamily"/>
    <property type="match status" value="2"/>
</dbReference>
<dbReference type="InterPro" id="IPR050348">
    <property type="entry name" value="Protein-Tyr_Phosphatase"/>
</dbReference>
<accession>A0ABD2QNW9</accession>
<feature type="domain" description="Tyrosine-protein phosphatase" evidence="2">
    <location>
        <begin position="1"/>
        <end position="176"/>
    </location>
</feature>
<dbReference type="EMBL" id="JBJKFK010000005">
    <property type="protein sequence ID" value="KAL3321213.1"/>
    <property type="molecule type" value="Genomic_DNA"/>
</dbReference>
<protein>
    <submittedName>
        <fullName evidence="4">Protein Tyrosine Phosphatase</fullName>
    </submittedName>
</protein>